<dbReference type="AlphaFoldDB" id="A0A7G5IE83"/>
<reference evidence="5 6" key="1">
    <citation type="submission" date="2020-07" db="EMBL/GenBank/DDBJ databases">
        <title>Complete genome sequence for Sandaracinobacter sp. M6.</title>
        <authorList>
            <person name="Tang Y."/>
            <person name="Liu Q."/>
            <person name="Guo Z."/>
            <person name="Lei P."/>
            <person name="Huang B."/>
        </authorList>
    </citation>
    <scope>NUCLEOTIDE SEQUENCE [LARGE SCALE GENOMIC DNA]</scope>
    <source>
        <strain evidence="5 6">M6</strain>
    </source>
</reference>
<feature type="domain" description="HTH gntR-type" evidence="4">
    <location>
        <begin position="2"/>
        <end position="69"/>
    </location>
</feature>
<keyword evidence="1" id="KW-0805">Transcription regulation</keyword>
<dbReference type="SMART" id="SM00895">
    <property type="entry name" value="FCD"/>
    <property type="match status" value="1"/>
</dbReference>
<dbReference type="PANTHER" id="PTHR43537">
    <property type="entry name" value="TRANSCRIPTIONAL REGULATOR, GNTR FAMILY"/>
    <property type="match status" value="1"/>
</dbReference>
<evidence type="ECO:0000313" key="6">
    <source>
        <dbReference type="Proteomes" id="UP000515292"/>
    </source>
</evidence>
<dbReference type="InterPro" id="IPR011711">
    <property type="entry name" value="GntR_C"/>
</dbReference>
<gene>
    <name evidence="5" type="ORF">H3309_09615</name>
</gene>
<evidence type="ECO:0000256" key="1">
    <source>
        <dbReference type="ARBA" id="ARBA00023015"/>
    </source>
</evidence>
<keyword evidence="3" id="KW-0804">Transcription</keyword>
<dbReference type="GO" id="GO:0003677">
    <property type="term" value="F:DNA binding"/>
    <property type="evidence" value="ECO:0007669"/>
    <property type="project" value="UniProtKB-KW"/>
</dbReference>
<dbReference type="SMART" id="SM00345">
    <property type="entry name" value="HTH_GNTR"/>
    <property type="match status" value="1"/>
</dbReference>
<evidence type="ECO:0000259" key="4">
    <source>
        <dbReference type="PROSITE" id="PS50949"/>
    </source>
</evidence>
<dbReference type="PROSITE" id="PS50949">
    <property type="entry name" value="HTH_GNTR"/>
    <property type="match status" value="1"/>
</dbReference>
<dbReference type="EMBL" id="CP059851">
    <property type="protein sequence ID" value="QMW21675.1"/>
    <property type="molecule type" value="Genomic_DNA"/>
</dbReference>
<dbReference type="CDD" id="cd07377">
    <property type="entry name" value="WHTH_GntR"/>
    <property type="match status" value="1"/>
</dbReference>
<evidence type="ECO:0000256" key="3">
    <source>
        <dbReference type="ARBA" id="ARBA00023163"/>
    </source>
</evidence>
<dbReference type="Gene3D" id="1.20.120.530">
    <property type="entry name" value="GntR ligand-binding domain-like"/>
    <property type="match status" value="1"/>
</dbReference>
<dbReference type="GO" id="GO:0003700">
    <property type="term" value="F:DNA-binding transcription factor activity"/>
    <property type="evidence" value="ECO:0007669"/>
    <property type="project" value="InterPro"/>
</dbReference>
<dbReference type="InterPro" id="IPR036388">
    <property type="entry name" value="WH-like_DNA-bd_sf"/>
</dbReference>
<keyword evidence="6" id="KW-1185">Reference proteome</keyword>
<proteinExistence type="predicted"/>
<keyword evidence="2" id="KW-0238">DNA-binding</keyword>
<dbReference type="InterPro" id="IPR008920">
    <property type="entry name" value="TF_FadR/GntR_C"/>
</dbReference>
<dbReference type="SUPFAM" id="SSF48008">
    <property type="entry name" value="GntR ligand-binding domain-like"/>
    <property type="match status" value="1"/>
</dbReference>
<dbReference type="Proteomes" id="UP000515292">
    <property type="component" value="Chromosome"/>
</dbReference>
<dbReference type="RefSeq" id="WP_182294521.1">
    <property type="nucleotide sequence ID" value="NZ_CP059851.1"/>
</dbReference>
<dbReference type="Gene3D" id="1.10.10.10">
    <property type="entry name" value="Winged helix-like DNA-binding domain superfamily/Winged helix DNA-binding domain"/>
    <property type="match status" value="1"/>
</dbReference>
<name>A0A7G5IE83_9SPHN</name>
<protein>
    <submittedName>
        <fullName evidence="5">GntR family transcriptional regulator</fullName>
    </submittedName>
</protein>
<dbReference type="Pfam" id="PF00392">
    <property type="entry name" value="GntR"/>
    <property type="match status" value="1"/>
</dbReference>
<dbReference type="SUPFAM" id="SSF46785">
    <property type="entry name" value="Winged helix' DNA-binding domain"/>
    <property type="match status" value="1"/>
</dbReference>
<accession>A0A7G5IE83</accession>
<organism evidence="5 6">
    <name type="scientific">Sandaracinobacteroides saxicola</name>
    <dbReference type="NCBI Taxonomy" id="2759707"/>
    <lineage>
        <taxon>Bacteria</taxon>
        <taxon>Pseudomonadati</taxon>
        <taxon>Pseudomonadota</taxon>
        <taxon>Alphaproteobacteria</taxon>
        <taxon>Sphingomonadales</taxon>
        <taxon>Sphingosinicellaceae</taxon>
        <taxon>Sandaracinobacteroides</taxon>
    </lineage>
</organism>
<dbReference type="Pfam" id="PF07729">
    <property type="entry name" value="FCD"/>
    <property type="match status" value="1"/>
</dbReference>
<evidence type="ECO:0000313" key="5">
    <source>
        <dbReference type="EMBL" id="QMW21675.1"/>
    </source>
</evidence>
<dbReference type="PANTHER" id="PTHR43537:SF24">
    <property type="entry name" value="GLUCONATE OPERON TRANSCRIPTIONAL REPRESSOR"/>
    <property type="match status" value="1"/>
</dbReference>
<dbReference type="KEGG" id="sand:H3309_09615"/>
<evidence type="ECO:0000256" key="2">
    <source>
        <dbReference type="ARBA" id="ARBA00023125"/>
    </source>
</evidence>
<sequence length="214" mass="23046">MSRASHTAYARIRAGITGGEWPPGAPLREEELAALTGVSRTPVREALRRLEAEYLVRRTDGSRSFVADWSSDDIGEMFTLRGLLESHAAARAATRIAPAAIAALRTLNADLHTAAHAHDTEAFLNHNRAFHAAILAAAASPRLAAMLAALVEQPVVRRTAHRYDRAALVRSHAEHEELLAAFTAQDAAWASAVMTAHIRRAAHSFQTAIANTPG</sequence>
<dbReference type="InterPro" id="IPR036390">
    <property type="entry name" value="WH_DNA-bd_sf"/>
</dbReference>
<dbReference type="InterPro" id="IPR000524">
    <property type="entry name" value="Tscrpt_reg_HTH_GntR"/>
</dbReference>